<dbReference type="SUPFAM" id="SSF48264">
    <property type="entry name" value="Cytochrome P450"/>
    <property type="match status" value="1"/>
</dbReference>
<dbReference type="InterPro" id="IPR001128">
    <property type="entry name" value="Cyt_P450"/>
</dbReference>
<comment type="pathway">
    <text evidence="2">Secondary metabolite biosynthesis.</text>
</comment>
<keyword evidence="5 9" id="KW-0479">Metal-binding</keyword>
<evidence type="ECO:0000256" key="1">
    <source>
        <dbReference type="ARBA" id="ARBA00001971"/>
    </source>
</evidence>
<dbReference type="Pfam" id="PF00067">
    <property type="entry name" value="p450"/>
    <property type="match status" value="1"/>
</dbReference>
<feature type="chain" id="PRO_5020441605" description="Cytochrome P450" evidence="11">
    <location>
        <begin position="21"/>
        <end position="553"/>
    </location>
</feature>
<proteinExistence type="inferred from homology"/>
<dbReference type="GO" id="GO:0016705">
    <property type="term" value="F:oxidoreductase activity, acting on paired donors, with incorporation or reduction of molecular oxygen"/>
    <property type="evidence" value="ECO:0007669"/>
    <property type="project" value="InterPro"/>
</dbReference>
<evidence type="ECO:0000313" key="12">
    <source>
        <dbReference type="EMBL" id="THH08156.1"/>
    </source>
</evidence>
<reference evidence="12 13" key="1">
    <citation type="submission" date="2019-02" db="EMBL/GenBank/DDBJ databases">
        <title>Genome sequencing of the rare red list fungi Phellinidium pouzarii.</title>
        <authorList>
            <person name="Buettner E."/>
            <person name="Kellner H."/>
        </authorList>
    </citation>
    <scope>NUCLEOTIDE SEQUENCE [LARGE SCALE GENOMIC DNA]</scope>
    <source>
        <strain evidence="12 13">DSM 108285</strain>
    </source>
</reference>
<evidence type="ECO:0000256" key="8">
    <source>
        <dbReference type="ARBA" id="ARBA00023033"/>
    </source>
</evidence>
<evidence type="ECO:0000256" key="4">
    <source>
        <dbReference type="ARBA" id="ARBA00022617"/>
    </source>
</evidence>
<evidence type="ECO:0000256" key="7">
    <source>
        <dbReference type="ARBA" id="ARBA00023004"/>
    </source>
</evidence>
<dbReference type="PANTHER" id="PTHR24305:SF166">
    <property type="entry name" value="CYTOCHROME P450 12A4, MITOCHONDRIAL-RELATED"/>
    <property type="match status" value="1"/>
</dbReference>
<feature type="binding site" description="axial binding residue" evidence="9">
    <location>
        <position position="469"/>
    </location>
    <ligand>
        <name>heme</name>
        <dbReference type="ChEBI" id="CHEBI:30413"/>
    </ligand>
    <ligandPart>
        <name>Fe</name>
        <dbReference type="ChEBI" id="CHEBI:18248"/>
    </ligandPart>
</feature>
<dbReference type="InterPro" id="IPR050121">
    <property type="entry name" value="Cytochrome_P450_monoxygenase"/>
</dbReference>
<dbReference type="EMBL" id="SGPK01000111">
    <property type="protein sequence ID" value="THH08156.1"/>
    <property type="molecule type" value="Genomic_DNA"/>
</dbReference>
<dbReference type="OrthoDB" id="1470350at2759"/>
<organism evidence="12 13">
    <name type="scientific">Phellinidium pouzarii</name>
    <dbReference type="NCBI Taxonomy" id="167371"/>
    <lineage>
        <taxon>Eukaryota</taxon>
        <taxon>Fungi</taxon>
        <taxon>Dikarya</taxon>
        <taxon>Basidiomycota</taxon>
        <taxon>Agaricomycotina</taxon>
        <taxon>Agaricomycetes</taxon>
        <taxon>Hymenochaetales</taxon>
        <taxon>Hymenochaetaceae</taxon>
        <taxon>Phellinidium</taxon>
    </lineage>
</organism>
<keyword evidence="11" id="KW-0732">Signal</keyword>
<keyword evidence="7 9" id="KW-0408">Iron</keyword>
<dbReference type="PRINTS" id="PR00463">
    <property type="entry name" value="EP450I"/>
</dbReference>
<gene>
    <name evidence="12" type="ORF">EW145_g2891</name>
</gene>
<accession>A0A4S4L930</accession>
<dbReference type="GO" id="GO:0004497">
    <property type="term" value="F:monooxygenase activity"/>
    <property type="evidence" value="ECO:0007669"/>
    <property type="project" value="UniProtKB-KW"/>
</dbReference>
<dbReference type="Gene3D" id="1.10.630.10">
    <property type="entry name" value="Cytochrome P450"/>
    <property type="match status" value="1"/>
</dbReference>
<comment type="similarity">
    <text evidence="3 10">Belongs to the cytochrome P450 family.</text>
</comment>
<protein>
    <recommendedName>
        <fullName evidence="14">Cytochrome P450</fullName>
    </recommendedName>
</protein>
<evidence type="ECO:0000256" key="9">
    <source>
        <dbReference type="PIRSR" id="PIRSR602401-1"/>
    </source>
</evidence>
<dbReference type="InterPro" id="IPR002401">
    <property type="entry name" value="Cyt_P450_E_grp-I"/>
</dbReference>
<dbReference type="PRINTS" id="PR00385">
    <property type="entry name" value="P450"/>
</dbReference>
<dbReference type="InterPro" id="IPR036396">
    <property type="entry name" value="Cyt_P450_sf"/>
</dbReference>
<evidence type="ECO:0008006" key="14">
    <source>
        <dbReference type="Google" id="ProtNLM"/>
    </source>
</evidence>
<comment type="cofactor">
    <cofactor evidence="1 9">
        <name>heme</name>
        <dbReference type="ChEBI" id="CHEBI:30413"/>
    </cofactor>
</comment>
<evidence type="ECO:0000256" key="10">
    <source>
        <dbReference type="RuleBase" id="RU000461"/>
    </source>
</evidence>
<sequence>MYVLLSAALLFLYILKRVLEVLRARSDFTDRLPHRFTSIQPLSTPAALLPRSPFYRTLGFNWHEHQSLYDNAPLKTLTITPILFGQTFMYTKNVQAFYQSHSLTSAFYKPANSNPALRMLGENVASAEGDIWKRHRRITAPAFNHSTYRNVWDTTARVYADSIDKEGWSNVEETPVVNFNTVTHKVALFLIAIVGFGLPMTWIDPPRDENGKLSVQAMIFDVATYIQERSMIPKWAYKLGIKKLDQIDEAYTRFEEFMHEYIAERETELKNALAMEGASESSVAENINNIFGRLVNARLSEGKLGMTYEEIIGNCFVFTFAGHETTANTLAATLGLLALYQDEQEWVYQSIKSALGDREPTFEDFDNLDGVLACFIEGSRLYPGAYLVVRRASKDTALDLPRRDNAEIVERIPVKEGTTLILDISSMNYDSDTFPDPEAFTPRRWSKSASLPTSMLDGFIGFSYGPRVCIGHKFAKVEGVAFLTLLLRDWRIEAVMNDGESRGDWRRRVLTPNFGQALLIGEVPLKLVRRTHRYVVLASLVASAQTGDFAPSG</sequence>
<keyword evidence="6 10" id="KW-0560">Oxidoreductase</keyword>
<comment type="caution">
    <text evidence="12">The sequence shown here is derived from an EMBL/GenBank/DDBJ whole genome shotgun (WGS) entry which is preliminary data.</text>
</comment>
<name>A0A4S4L930_9AGAM</name>
<dbReference type="GO" id="GO:0005506">
    <property type="term" value="F:iron ion binding"/>
    <property type="evidence" value="ECO:0007669"/>
    <property type="project" value="InterPro"/>
</dbReference>
<dbReference type="GO" id="GO:0020037">
    <property type="term" value="F:heme binding"/>
    <property type="evidence" value="ECO:0007669"/>
    <property type="project" value="InterPro"/>
</dbReference>
<evidence type="ECO:0000256" key="11">
    <source>
        <dbReference type="SAM" id="SignalP"/>
    </source>
</evidence>
<dbReference type="InterPro" id="IPR017972">
    <property type="entry name" value="Cyt_P450_CS"/>
</dbReference>
<evidence type="ECO:0000256" key="3">
    <source>
        <dbReference type="ARBA" id="ARBA00010617"/>
    </source>
</evidence>
<evidence type="ECO:0000256" key="2">
    <source>
        <dbReference type="ARBA" id="ARBA00005179"/>
    </source>
</evidence>
<evidence type="ECO:0000313" key="13">
    <source>
        <dbReference type="Proteomes" id="UP000308199"/>
    </source>
</evidence>
<dbReference type="Proteomes" id="UP000308199">
    <property type="component" value="Unassembled WGS sequence"/>
</dbReference>
<keyword evidence="13" id="KW-1185">Reference proteome</keyword>
<evidence type="ECO:0000256" key="6">
    <source>
        <dbReference type="ARBA" id="ARBA00023002"/>
    </source>
</evidence>
<dbReference type="PROSITE" id="PS00086">
    <property type="entry name" value="CYTOCHROME_P450"/>
    <property type="match status" value="1"/>
</dbReference>
<dbReference type="PANTHER" id="PTHR24305">
    <property type="entry name" value="CYTOCHROME P450"/>
    <property type="match status" value="1"/>
</dbReference>
<dbReference type="AlphaFoldDB" id="A0A4S4L930"/>
<evidence type="ECO:0000256" key="5">
    <source>
        <dbReference type="ARBA" id="ARBA00022723"/>
    </source>
</evidence>
<keyword evidence="8 10" id="KW-0503">Monooxygenase</keyword>
<keyword evidence="4 9" id="KW-0349">Heme</keyword>
<feature type="signal peptide" evidence="11">
    <location>
        <begin position="1"/>
        <end position="20"/>
    </location>
</feature>